<evidence type="ECO:0000313" key="2">
    <source>
        <dbReference type="EMBL" id="KAI5084699.1"/>
    </source>
</evidence>
<sequence>MVTVPPAPTLPGCDPTGLRESTGALGRRNETAKGCPPTPLCAANYRVTIAKLSEWMSVFGGAQPRELVLKERGVDESVIVGTDLAHSSAPSPISVRTPIEGNRTSSGSLGYGTKKQEKMDERSRMSVFGGARPRELVLKERGVDESVIVGTDLAHSSTPSPITYAMQCTHTY</sequence>
<keyword evidence="3" id="KW-1185">Reference proteome</keyword>
<dbReference type="Proteomes" id="UP000886520">
    <property type="component" value="Chromosome 1"/>
</dbReference>
<reference evidence="2" key="1">
    <citation type="submission" date="2021-01" db="EMBL/GenBank/DDBJ databases">
        <title>Adiantum capillus-veneris genome.</title>
        <authorList>
            <person name="Fang Y."/>
            <person name="Liao Q."/>
        </authorList>
    </citation>
    <scope>NUCLEOTIDE SEQUENCE</scope>
    <source>
        <strain evidence="2">H3</strain>
        <tissue evidence="2">Leaf</tissue>
    </source>
</reference>
<evidence type="ECO:0000256" key="1">
    <source>
        <dbReference type="SAM" id="MobiDB-lite"/>
    </source>
</evidence>
<comment type="caution">
    <text evidence="2">The sequence shown here is derived from an EMBL/GenBank/DDBJ whole genome shotgun (WGS) entry which is preliminary data.</text>
</comment>
<gene>
    <name evidence="2" type="ORF">GOP47_0000868</name>
</gene>
<evidence type="ECO:0000313" key="3">
    <source>
        <dbReference type="Proteomes" id="UP000886520"/>
    </source>
</evidence>
<feature type="region of interest" description="Disordered" evidence="1">
    <location>
        <begin position="1"/>
        <end position="32"/>
    </location>
</feature>
<accession>A0A9D4ZQX5</accession>
<dbReference type="GO" id="GO:0003743">
    <property type="term" value="F:translation initiation factor activity"/>
    <property type="evidence" value="ECO:0007669"/>
    <property type="project" value="InterPro"/>
</dbReference>
<dbReference type="Pfam" id="PF06273">
    <property type="entry name" value="eIF-4B"/>
    <property type="match status" value="1"/>
</dbReference>
<dbReference type="InterPro" id="IPR010433">
    <property type="entry name" value="EIF-4B_pln"/>
</dbReference>
<feature type="compositionally biased region" description="Basic and acidic residues" evidence="1">
    <location>
        <begin position="114"/>
        <end position="124"/>
    </location>
</feature>
<protein>
    <submittedName>
        <fullName evidence="2">Uncharacterized protein</fullName>
    </submittedName>
</protein>
<name>A0A9D4ZQX5_ADICA</name>
<feature type="region of interest" description="Disordered" evidence="1">
    <location>
        <begin position="87"/>
        <end position="126"/>
    </location>
</feature>
<dbReference type="PANTHER" id="PTHR32091">
    <property type="entry name" value="EUKARYOTIC TRANSLATION INITIATION FACTOR 4B"/>
    <property type="match status" value="1"/>
</dbReference>
<dbReference type="GO" id="GO:0003729">
    <property type="term" value="F:mRNA binding"/>
    <property type="evidence" value="ECO:0007669"/>
    <property type="project" value="TreeGrafter"/>
</dbReference>
<dbReference type="PANTHER" id="PTHR32091:SF4">
    <property type="entry name" value="OS07G0546100 PROTEIN"/>
    <property type="match status" value="1"/>
</dbReference>
<dbReference type="AlphaFoldDB" id="A0A9D4ZQX5"/>
<dbReference type="OrthoDB" id="1739977at2759"/>
<dbReference type="EMBL" id="JABFUD020000001">
    <property type="protein sequence ID" value="KAI5084699.1"/>
    <property type="molecule type" value="Genomic_DNA"/>
</dbReference>
<organism evidence="2 3">
    <name type="scientific">Adiantum capillus-veneris</name>
    <name type="common">Maidenhair fern</name>
    <dbReference type="NCBI Taxonomy" id="13818"/>
    <lineage>
        <taxon>Eukaryota</taxon>
        <taxon>Viridiplantae</taxon>
        <taxon>Streptophyta</taxon>
        <taxon>Embryophyta</taxon>
        <taxon>Tracheophyta</taxon>
        <taxon>Polypodiopsida</taxon>
        <taxon>Polypodiidae</taxon>
        <taxon>Polypodiales</taxon>
        <taxon>Pteridineae</taxon>
        <taxon>Pteridaceae</taxon>
        <taxon>Vittarioideae</taxon>
        <taxon>Adiantum</taxon>
    </lineage>
</organism>
<proteinExistence type="predicted"/>